<sequence>MAETPPTPYDSLFKKLLGRPGNAAAELRPALPEVAAARIDWRHLKPYPGSFVRPDLRQRHADLMLETRLIDGPQAFLYCLIEHQSSPDPVMAYRLEEYRLRFWSAWLDRHPGAGKLPMVIPLVMHCSSDGRRWNAALDLADLIDLDEHTRAALGELVPRSPYLLDDVNRLDASAMLALRQPPELRMLKVLLRFGPGNPALIDLITQDYGPDLHASFNAAGGDQLFEYIMRYILTVTAGSIGEDDLEPLYDLLGPKARDITVTLAEKFEARGEARGRAESLLDLMRVKFRSVPSEVRDVVRAADVAQLRTWTERMLTADTLDGVFG</sequence>
<evidence type="ECO:0000313" key="2">
    <source>
        <dbReference type="EMBL" id="MQY27393.1"/>
    </source>
</evidence>
<feature type="domain" description="Transposase (putative) YhgA-like" evidence="1">
    <location>
        <begin position="7"/>
        <end position="188"/>
    </location>
</feature>
<organism evidence="2 3">
    <name type="scientific">Nocardia aurantia</name>
    <dbReference type="NCBI Taxonomy" id="2585199"/>
    <lineage>
        <taxon>Bacteria</taxon>
        <taxon>Bacillati</taxon>
        <taxon>Actinomycetota</taxon>
        <taxon>Actinomycetes</taxon>
        <taxon>Mycobacteriales</taxon>
        <taxon>Nocardiaceae</taxon>
        <taxon>Nocardia</taxon>
    </lineage>
</organism>
<dbReference type="EMBL" id="WEGI01000006">
    <property type="protein sequence ID" value="MQY27393.1"/>
    <property type="molecule type" value="Genomic_DNA"/>
</dbReference>
<dbReference type="AlphaFoldDB" id="A0A7K0DNS3"/>
<name>A0A7K0DNS3_9NOCA</name>
<dbReference type="GO" id="GO:1990238">
    <property type="term" value="F:double-stranded DNA endonuclease activity"/>
    <property type="evidence" value="ECO:0007669"/>
    <property type="project" value="TreeGrafter"/>
</dbReference>
<gene>
    <name evidence="2" type="ORF">NRB56_29760</name>
</gene>
<dbReference type="Pfam" id="PF04754">
    <property type="entry name" value="Transposase_31"/>
    <property type="match status" value="1"/>
</dbReference>
<protein>
    <recommendedName>
        <fullName evidence="1">Transposase (putative) YhgA-like domain-containing protein</fullName>
    </recommendedName>
</protein>
<comment type="caution">
    <text evidence="2">The sequence shown here is derived from an EMBL/GenBank/DDBJ whole genome shotgun (WGS) entry which is preliminary data.</text>
</comment>
<accession>A0A7K0DNS3</accession>
<reference evidence="2 3" key="1">
    <citation type="submission" date="2019-10" db="EMBL/GenBank/DDBJ databases">
        <title>Nocardia macrotermitis sp. nov. and Nocardia aurantia sp. nov., isolated from the gut of fungus growing-termite Macrotermes natalensis.</title>
        <authorList>
            <person name="Benndorf R."/>
            <person name="Schwitalla J."/>
            <person name="Martin K."/>
            <person name="De Beer W."/>
            <person name="Kaster A.-K."/>
            <person name="Vollmers J."/>
            <person name="Poulsen M."/>
            <person name="Beemelmanns C."/>
        </authorList>
    </citation>
    <scope>NUCLEOTIDE SEQUENCE [LARGE SCALE GENOMIC DNA]</scope>
    <source>
        <strain evidence="2 3">RB56</strain>
    </source>
</reference>
<dbReference type="PANTHER" id="PTHR34611:SF2">
    <property type="entry name" value="INACTIVE RECOMBINATION-PROMOTING NUCLEASE-LIKE PROTEIN RPNE-RELATED"/>
    <property type="match status" value="1"/>
</dbReference>
<dbReference type="RefSeq" id="WP_153342477.1">
    <property type="nucleotide sequence ID" value="NZ_WEGI01000006.1"/>
</dbReference>
<dbReference type="OrthoDB" id="4539897at2"/>
<dbReference type="Proteomes" id="UP000431401">
    <property type="component" value="Unassembled WGS sequence"/>
</dbReference>
<evidence type="ECO:0000259" key="1">
    <source>
        <dbReference type="Pfam" id="PF04754"/>
    </source>
</evidence>
<dbReference type="InterPro" id="IPR051699">
    <property type="entry name" value="Rpn/YhgA-like_nuclease"/>
</dbReference>
<proteinExistence type="predicted"/>
<dbReference type="PANTHER" id="PTHR34611">
    <property type="match status" value="1"/>
</dbReference>
<dbReference type="GO" id="GO:0006310">
    <property type="term" value="P:DNA recombination"/>
    <property type="evidence" value="ECO:0007669"/>
    <property type="project" value="TreeGrafter"/>
</dbReference>
<evidence type="ECO:0000313" key="3">
    <source>
        <dbReference type="Proteomes" id="UP000431401"/>
    </source>
</evidence>
<keyword evidence="3" id="KW-1185">Reference proteome</keyword>
<dbReference type="InterPro" id="IPR006842">
    <property type="entry name" value="Transposase_31"/>
</dbReference>